<dbReference type="PANTHER" id="PTHR11748:SF111">
    <property type="entry name" value="D-LACTATE DEHYDROGENASE, MITOCHONDRIAL-RELATED"/>
    <property type="match status" value="1"/>
</dbReference>
<dbReference type="GO" id="GO:0004458">
    <property type="term" value="F:D-lactate dehydrogenase (cytochrome) activity"/>
    <property type="evidence" value="ECO:0007669"/>
    <property type="project" value="UniProtKB-EC"/>
</dbReference>
<proteinExistence type="inferred from homology"/>
<keyword evidence="4" id="KW-0479">Metal-binding</keyword>
<dbReference type="Gene3D" id="3.30.465.10">
    <property type="match status" value="1"/>
</dbReference>
<comment type="caution">
    <text evidence="13">The sequence shown here is derived from an EMBL/GenBank/DDBJ whole genome shotgun (WGS) entry which is preliminary data.</text>
</comment>
<dbReference type="InterPro" id="IPR004017">
    <property type="entry name" value="Cys_rich_dom"/>
</dbReference>
<name>A0A2S7VJ54_PHOAN</name>
<dbReference type="GO" id="GO:0008720">
    <property type="term" value="F:D-lactate dehydrogenase (NAD+) activity"/>
    <property type="evidence" value="ECO:0007669"/>
    <property type="project" value="TreeGrafter"/>
</dbReference>
<evidence type="ECO:0000256" key="6">
    <source>
        <dbReference type="ARBA" id="ARBA00022946"/>
    </source>
</evidence>
<keyword evidence="5" id="KW-0274">FAD</keyword>
<dbReference type="InterPro" id="IPR036318">
    <property type="entry name" value="FAD-bd_PCMH-like_sf"/>
</dbReference>
<sequence length="941" mass="103756">MQQPYLELIAQLEQQIDKSRIITDPTLALAYGTDASFYRLTPQVVLQLDNLQEVIFAVKTCYERQIPVTFRAAGTSLSGQAQSDSVLITLTRNWRDYEILNDGEQIWLQPGIIGAEVNAYLAPFGRKIGPDPGSINTCKIGGIVANNASGMCCGTSENSYRTVAGMTVVLADGTVLNTLDSTSVEAFKLSHAEMIDELMTLVTQCQEDSELADKIRHKYRLKNTTGYSLNSLIDFDDPIDVLQHLFIGSEGTLGFIADVTYNTVVNHAHKASGLFVFSDIEITCLAVSELSKTSVAAVELMDSRSLASVADKPGMPSFIAELGEKGDTEAAALLIEIHAENEAALQQQIEQLLAIINGFSPIAQVDFSRDTKICEQLWGIRKELFPSVGAVRETGTTVIIEDVAFPIEQLAPAVRELQELFTQFNYHEAIIFGHALAGNLHFVFTQSFDSQEEITRYSDFMDAVAQLVAVDYKGSLKAEHGTGRNMAPFIELEWGADGYQLMQNIKRIFDKRGILNPGVIINEDKESHIKNLKGMPEADELIDKCVECGFCEPVCPSRNLSLTPRQRNTVFREISRLRKTNEDPSRLAQMEKTYRYYGLDTCAATGLCADRCPVGINTGDLVRKLRQNHTDKAKQIANWTADHFSTVTSVAKTGLTVANGMHKVLGTNKMRKLTKAAYDLSGHRIPMWSSHMPVAVKSTEMLKVKKVGREKIVYFPSCSARTMGTEANAKDPRPLVDVTISLLEKAGYEVVIPKDLNNQCCGMPYTSKGFPETAAKKAQQLENALWEASSQGTYPVLMDTSPCASTGKETLRSEIKIYEPFEFVANYVLPKLAITQQEEPVMLHITCTSRRKGLAGVMEKVTKACAKTVIIPDDITCCGFAGDKGFTKPELNASSLAPLKRQVPVDCTEGYSNSRTCELGLSEHSGIEYRSILYLVDKVSM</sequence>
<dbReference type="InterPro" id="IPR016169">
    <property type="entry name" value="FAD-bd_PCMH_sub2"/>
</dbReference>
<dbReference type="FunFam" id="3.30.70.2740:FF:000006">
    <property type="entry name" value="NAD-independent D-lactate dehydrogenase"/>
    <property type="match status" value="1"/>
</dbReference>
<reference evidence="13 14" key="1">
    <citation type="submission" date="2016-12" db="EMBL/GenBank/DDBJ databases">
        <title>Diversity of luminous bacteria.</title>
        <authorList>
            <person name="Yoshizawa S."/>
            <person name="Kogure K."/>
        </authorList>
    </citation>
    <scope>NUCLEOTIDE SEQUENCE [LARGE SCALE GENOMIC DNA]</scope>
    <source>
        <strain evidence="13 14">LC1-200</strain>
    </source>
</reference>
<evidence type="ECO:0000259" key="12">
    <source>
        <dbReference type="PROSITE" id="PS51387"/>
    </source>
</evidence>
<dbReference type="InterPro" id="IPR017900">
    <property type="entry name" value="4Fe4S_Fe_S_CS"/>
</dbReference>
<organism evidence="13 14">
    <name type="scientific">Photobacterium angustum</name>
    <dbReference type="NCBI Taxonomy" id="661"/>
    <lineage>
        <taxon>Bacteria</taxon>
        <taxon>Pseudomonadati</taxon>
        <taxon>Pseudomonadota</taxon>
        <taxon>Gammaproteobacteria</taxon>
        <taxon>Vibrionales</taxon>
        <taxon>Vibrionaceae</taxon>
        <taxon>Photobacterium</taxon>
    </lineage>
</organism>
<keyword evidence="7" id="KW-0560">Oxidoreductase</keyword>
<feature type="domain" description="4Fe-4S ferredoxin-type" evidence="11">
    <location>
        <begin position="534"/>
        <end position="565"/>
    </location>
</feature>
<dbReference type="Pfam" id="PF13183">
    <property type="entry name" value="Fer4_8"/>
    <property type="match status" value="1"/>
</dbReference>
<dbReference type="InterPro" id="IPR016171">
    <property type="entry name" value="Vanillyl_alc_oxidase_C-sub2"/>
</dbReference>
<evidence type="ECO:0000256" key="5">
    <source>
        <dbReference type="ARBA" id="ARBA00022827"/>
    </source>
</evidence>
<dbReference type="GO" id="GO:0051536">
    <property type="term" value="F:iron-sulfur cluster binding"/>
    <property type="evidence" value="ECO:0007669"/>
    <property type="project" value="UniProtKB-KW"/>
</dbReference>
<dbReference type="Gene3D" id="1.10.45.10">
    <property type="entry name" value="Vanillyl-alcohol Oxidase, Chain A, domain 4"/>
    <property type="match status" value="1"/>
</dbReference>
<dbReference type="GO" id="GO:0071949">
    <property type="term" value="F:FAD binding"/>
    <property type="evidence" value="ECO:0007669"/>
    <property type="project" value="InterPro"/>
</dbReference>
<dbReference type="PROSITE" id="PS00198">
    <property type="entry name" value="4FE4S_FER_1"/>
    <property type="match status" value="1"/>
</dbReference>
<comment type="similarity">
    <text evidence="2">Belongs to the FAD-binding oxidoreductase/transferase type 4 family.</text>
</comment>
<dbReference type="EMBL" id="MSCJ01000003">
    <property type="protein sequence ID" value="PQJ61995.1"/>
    <property type="molecule type" value="Genomic_DNA"/>
</dbReference>
<dbReference type="FunFam" id="1.10.1060.10:FF:000019">
    <property type="entry name" value="Oxidoreductase/iron-sulfur cluster-binding protein"/>
    <property type="match status" value="1"/>
</dbReference>
<evidence type="ECO:0000256" key="2">
    <source>
        <dbReference type="ARBA" id="ARBA00008000"/>
    </source>
</evidence>
<dbReference type="InterPro" id="IPR006094">
    <property type="entry name" value="Oxid_FAD_bind_N"/>
</dbReference>
<dbReference type="PROSITE" id="PS51379">
    <property type="entry name" value="4FE4S_FER_2"/>
    <property type="match status" value="1"/>
</dbReference>
<evidence type="ECO:0000256" key="1">
    <source>
        <dbReference type="ARBA" id="ARBA00001974"/>
    </source>
</evidence>
<dbReference type="InterPro" id="IPR017896">
    <property type="entry name" value="4Fe4S_Fe-S-bd"/>
</dbReference>
<accession>A0A2S7VJ54</accession>
<evidence type="ECO:0000313" key="13">
    <source>
        <dbReference type="EMBL" id="PQJ61995.1"/>
    </source>
</evidence>
<dbReference type="Pfam" id="PF02913">
    <property type="entry name" value="FAD-oxidase_C"/>
    <property type="match status" value="1"/>
</dbReference>
<dbReference type="RefSeq" id="WP_105061835.1">
    <property type="nucleotide sequence ID" value="NZ_MSCJ01000003.1"/>
</dbReference>
<keyword evidence="6" id="KW-0809">Transit peptide</keyword>
<dbReference type="PROSITE" id="PS51387">
    <property type="entry name" value="FAD_PCMH"/>
    <property type="match status" value="1"/>
</dbReference>
<comment type="cofactor">
    <cofactor evidence="1">
        <name>FAD</name>
        <dbReference type="ChEBI" id="CHEBI:57692"/>
    </cofactor>
</comment>
<dbReference type="PANTHER" id="PTHR11748">
    <property type="entry name" value="D-LACTATE DEHYDROGENASE"/>
    <property type="match status" value="1"/>
</dbReference>
<dbReference type="SUPFAM" id="SSF55103">
    <property type="entry name" value="FAD-linked oxidases, C-terminal domain"/>
    <property type="match status" value="1"/>
</dbReference>
<protein>
    <recommendedName>
        <fullName evidence="10">D-lactate dehydrogenase (cytochrome)</fullName>
        <ecNumber evidence="10">1.1.2.4</ecNumber>
    </recommendedName>
</protein>
<dbReference type="AlphaFoldDB" id="A0A2S7VJ54"/>
<dbReference type="InterPro" id="IPR009051">
    <property type="entry name" value="Helical_ferredxn"/>
</dbReference>
<evidence type="ECO:0000313" key="14">
    <source>
        <dbReference type="Proteomes" id="UP000238730"/>
    </source>
</evidence>
<dbReference type="Proteomes" id="UP000238730">
    <property type="component" value="Unassembled WGS sequence"/>
</dbReference>
<dbReference type="GO" id="GO:0046872">
    <property type="term" value="F:metal ion binding"/>
    <property type="evidence" value="ECO:0007669"/>
    <property type="project" value="UniProtKB-KW"/>
</dbReference>
<keyword evidence="3" id="KW-0285">Flavoprotein</keyword>
<dbReference type="OrthoDB" id="9811557at2"/>
<dbReference type="InterPro" id="IPR016164">
    <property type="entry name" value="FAD-linked_Oxase-like_C"/>
</dbReference>
<dbReference type="EC" id="1.1.2.4" evidence="10"/>
<evidence type="ECO:0000256" key="9">
    <source>
        <dbReference type="ARBA" id="ARBA00023014"/>
    </source>
</evidence>
<dbReference type="Gene3D" id="3.30.43.10">
    <property type="entry name" value="Uridine Diphospho-n-acetylenolpyruvylglucosamine Reductase, domain 2"/>
    <property type="match status" value="1"/>
</dbReference>
<evidence type="ECO:0000256" key="4">
    <source>
        <dbReference type="ARBA" id="ARBA00022723"/>
    </source>
</evidence>
<feature type="domain" description="FAD-binding PCMH-type" evidence="12">
    <location>
        <begin position="38"/>
        <end position="266"/>
    </location>
</feature>
<evidence type="ECO:0000256" key="10">
    <source>
        <dbReference type="ARBA" id="ARBA00038897"/>
    </source>
</evidence>
<dbReference type="SUPFAM" id="SSF56176">
    <property type="entry name" value="FAD-binding/transporter-associated domain-like"/>
    <property type="match status" value="1"/>
</dbReference>
<evidence type="ECO:0000256" key="7">
    <source>
        <dbReference type="ARBA" id="ARBA00023002"/>
    </source>
</evidence>
<keyword evidence="9" id="KW-0411">Iron-sulfur</keyword>
<dbReference type="Gene3D" id="3.30.70.2740">
    <property type="match status" value="1"/>
</dbReference>
<evidence type="ECO:0000256" key="8">
    <source>
        <dbReference type="ARBA" id="ARBA00023004"/>
    </source>
</evidence>
<dbReference type="Pfam" id="PF02754">
    <property type="entry name" value="CCG"/>
    <property type="match status" value="1"/>
</dbReference>
<gene>
    <name evidence="13" type="ORF">BTO08_17195</name>
</gene>
<dbReference type="InterPro" id="IPR016166">
    <property type="entry name" value="FAD-bd_PCMH"/>
</dbReference>
<dbReference type="SUPFAM" id="SSF46548">
    <property type="entry name" value="alpha-helical ferredoxin"/>
    <property type="match status" value="1"/>
</dbReference>
<dbReference type="Gene3D" id="1.10.1060.10">
    <property type="entry name" value="Alpha-helical ferredoxin"/>
    <property type="match status" value="1"/>
</dbReference>
<evidence type="ECO:0000256" key="3">
    <source>
        <dbReference type="ARBA" id="ARBA00022630"/>
    </source>
</evidence>
<keyword evidence="8" id="KW-0408">Iron</keyword>
<dbReference type="InterPro" id="IPR004113">
    <property type="entry name" value="FAD-bd_oxidored_4_C"/>
</dbReference>
<evidence type="ECO:0000259" key="11">
    <source>
        <dbReference type="PROSITE" id="PS51379"/>
    </source>
</evidence>
<dbReference type="GO" id="GO:1903457">
    <property type="term" value="P:lactate catabolic process"/>
    <property type="evidence" value="ECO:0007669"/>
    <property type="project" value="TreeGrafter"/>
</dbReference>
<dbReference type="InterPro" id="IPR016167">
    <property type="entry name" value="FAD-bd_PCMH_sub1"/>
</dbReference>
<dbReference type="Pfam" id="PF01565">
    <property type="entry name" value="FAD_binding_4"/>
    <property type="match status" value="1"/>
</dbReference>